<sequence>MMKKALLFALPFALAACGSGNETSQETAPEPEATSPVVQRLDDIVLVVDANGAGAVGQPVMRFGTAREEVDSSLSQAYGSEPELGENGECGAGPTQFSSYGALQLAFQDGKFVGWNLGEGTDVATSDGVQPGTTTLAMLKDKRPVRDIESTLTGEFEYTSADYGTIGGFSKDGKISSLHAGMNCFFR</sequence>
<name>A0ABX9A1S4_9SPHN</name>
<evidence type="ECO:0008006" key="4">
    <source>
        <dbReference type="Google" id="ProtNLM"/>
    </source>
</evidence>
<reference evidence="2 3" key="1">
    <citation type="submission" date="2021-08" db="EMBL/GenBank/DDBJ databases">
        <title>Comparative Genomics Analysis of the Genus Qipengyuania Reveals Extensive Genetic Diversity and Metabolic Versatility, Including the Description of Fifteen Novel Species.</title>
        <authorList>
            <person name="Liu Y."/>
        </authorList>
    </citation>
    <scope>NUCLEOTIDE SEQUENCE [LARGE SCALE GENOMIC DNA]</scope>
    <source>
        <strain evidence="2 3">1NDH1</strain>
    </source>
</reference>
<gene>
    <name evidence="2" type="ORF">K3136_00395</name>
</gene>
<dbReference type="EMBL" id="CP081294">
    <property type="protein sequence ID" value="QZD95226.1"/>
    <property type="molecule type" value="Genomic_DNA"/>
</dbReference>
<evidence type="ECO:0000256" key="1">
    <source>
        <dbReference type="SAM" id="SignalP"/>
    </source>
</evidence>
<dbReference type="RefSeq" id="WP_221430967.1">
    <property type="nucleotide sequence ID" value="NZ_CP081294.1"/>
</dbReference>
<feature type="signal peptide" evidence="1">
    <location>
        <begin position="1"/>
        <end position="15"/>
    </location>
</feature>
<dbReference type="PROSITE" id="PS51257">
    <property type="entry name" value="PROKAR_LIPOPROTEIN"/>
    <property type="match status" value="1"/>
</dbReference>
<dbReference type="Proteomes" id="UP000824321">
    <property type="component" value="Chromosome"/>
</dbReference>
<keyword evidence="1" id="KW-0732">Signal</keyword>
<feature type="chain" id="PRO_5045423971" description="Aspartate-semialdehyde dehydrogenase" evidence="1">
    <location>
        <begin position="16"/>
        <end position="187"/>
    </location>
</feature>
<protein>
    <recommendedName>
        <fullName evidence="4">Aspartate-semialdehyde dehydrogenase</fullName>
    </recommendedName>
</protein>
<proteinExistence type="predicted"/>
<evidence type="ECO:0000313" key="2">
    <source>
        <dbReference type="EMBL" id="QZD95226.1"/>
    </source>
</evidence>
<keyword evidence="3" id="KW-1185">Reference proteome</keyword>
<organism evidence="2 3">
    <name type="scientific">Qipengyuania gelatinilytica</name>
    <dbReference type="NCBI Taxonomy" id="2867231"/>
    <lineage>
        <taxon>Bacteria</taxon>
        <taxon>Pseudomonadati</taxon>
        <taxon>Pseudomonadota</taxon>
        <taxon>Alphaproteobacteria</taxon>
        <taxon>Sphingomonadales</taxon>
        <taxon>Erythrobacteraceae</taxon>
        <taxon>Qipengyuania</taxon>
    </lineage>
</organism>
<evidence type="ECO:0000313" key="3">
    <source>
        <dbReference type="Proteomes" id="UP000824321"/>
    </source>
</evidence>
<accession>A0ABX9A1S4</accession>